<feature type="transmembrane region" description="Helical" evidence="1">
    <location>
        <begin position="164"/>
        <end position="182"/>
    </location>
</feature>
<dbReference type="RefSeq" id="WP_104477321.1">
    <property type="nucleotide sequence ID" value="NZ_MPZN01000080.1"/>
</dbReference>
<keyword evidence="1" id="KW-1133">Transmembrane helix</keyword>
<proteinExistence type="predicted"/>
<sequence length="265" mass="27952">MSVAPVSAAPAAAGTVRAWCEWYTRGLPEPLAAERRDEVASDLHEHAAWAAEQGIAERDLGRGIRLRMLGGALADLSWRRQQLRAHETAEATALRRNARGGLPVLAYTLALLVLVASGGVVLRVLLGTGPGSAAFHAQGAASAVLALAASACALALMARRRTRWVGALWAIVAVYCLLRYGTKALVHASATSSQLVYSAAAWDTFGKLLIVGLTLFFLGMAVRWAPSRREMDRGVRAVARASTHVSAQASRVGEPLAVSREAVGG</sequence>
<evidence type="ECO:0000313" key="3">
    <source>
        <dbReference type="Proteomes" id="UP000237755"/>
    </source>
</evidence>
<evidence type="ECO:0000256" key="1">
    <source>
        <dbReference type="SAM" id="Phobius"/>
    </source>
</evidence>
<accession>A0ABX5ATJ1</accession>
<dbReference type="Proteomes" id="UP000237755">
    <property type="component" value="Unassembled WGS sequence"/>
</dbReference>
<evidence type="ECO:0008006" key="4">
    <source>
        <dbReference type="Google" id="ProtNLM"/>
    </source>
</evidence>
<comment type="caution">
    <text evidence="2">The sequence shown here is derived from an EMBL/GenBank/DDBJ whole genome shotgun (WGS) entry which is preliminary data.</text>
</comment>
<feature type="transmembrane region" description="Helical" evidence="1">
    <location>
        <begin position="104"/>
        <end position="126"/>
    </location>
</feature>
<evidence type="ECO:0000313" key="2">
    <source>
        <dbReference type="EMBL" id="PPL14769.1"/>
    </source>
</evidence>
<gene>
    <name evidence="2" type="ORF">GY24_15520</name>
</gene>
<keyword evidence="1" id="KW-0472">Membrane</keyword>
<keyword evidence="1" id="KW-0812">Transmembrane</keyword>
<feature type="transmembrane region" description="Helical" evidence="1">
    <location>
        <begin position="205"/>
        <end position="226"/>
    </location>
</feature>
<reference evidence="2 3" key="1">
    <citation type="journal article" date="2008" name="Int. J. Syst. Evol. Microbiol.">
        <title>Leifsonia pindariensis sp. nov., isolated from the Pindari glacier of the Indian Himalayas, and emended description of the genus Leifsonia.</title>
        <authorList>
            <person name="Reddy G.S."/>
            <person name="Prabagaran S.R."/>
            <person name="Shivaji S."/>
        </authorList>
    </citation>
    <scope>NUCLEOTIDE SEQUENCE [LARGE SCALE GENOMIC DNA]</scope>
    <source>
        <strain evidence="2 3">PON 10</strain>
    </source>
</reference>
<dbReference type="EMBL" id="MPZN01000080">
    <property type="protein sequence ID" value="PPL14769.1"/>
    <property type="molecule type" value="Genomic_DNA"/>
</dbReference>
<feature type="transmembrane region" description="Helical" evidence="1">
    <location>
        <begin position="138"/>
        <end position="157"/>
    </location>
</feature>
<protein>
    <recommendedName>
        <fullName evidence="4">DUF2157 domain-containing protein</fullName>
    </recommendedName>
</protein>
<organism evidence="2 3">
    <name type="scientific">Microterricola pindariensis</name>
    <dbReference type="NCBI Taxonomy" id="478010"/>
    <lineage>
        <taxon>Bacteria</taxon>
        <taxon>Bacillati</taxon>
        <taxon>Actinomycetota</taxon>
        <taxon>Actinomycetes</taxon>
        <taxon>Micrococcales</taxon>
        <taxon>Microbacteriaceae</taxon>
        <taxon>Microterricola</taxon>
    </lineage>
</organism>
<name>A0ABX5ATJ1_9MICO</name>
<keyword evidence="3" id="KW-1185">Reference proteome</keyword>